<comment type="caution">
    <text evidence="1">The sequence shown here is derived from an EMBL/GenBank/DDBJ whole genome shotgun (WGS) entry which is preliminary data.</text>
</comment>
<organism evidence="1 2">
    <name type="scientific">Saccharopolyspora dendranthemae</name>
    <dbReference type="NCBI Taxonomy" id="1181886"/>
    <lineage>
        <taxon>Bacteria</taxon>
        <taxon>Bacillati</taxon>
        <taxon>Actinomycetota</taxon>
        <taxon>Actinomycetes</taxon>
        <taxon>Pseudonocardiales</taxon>
        <taxon>Pseudonocardiaceae</taxon>
        <taxon>Saccharopolyspora</taxon>
    </lineage>
</organism>
<dbReference type="Proteomes" id="UP000316184">
    <property type="component" value="Unassembled WGS sequence"/>
</dbReference>
<evidence type="ECO:0000313" key="1">
    <source>
        <dbReference type="EMBL" id="TWG08857.1"/>
    </source>
</evidence>
<dbReference type="EMBL" id="VIWX01000001">
    <property type="protein sequence ID" value="TWG08857.1"/>
    <property type="molecule type" value="Genomic_DNA"/>
</dbReference>
<reference evidence="1 2" key="1">
    <citation type="submission" date="2019-06" db="EMBL/GenBank/DDBJ databases">
        <title>Sequencing the genomes of 1000 actinobacteria strains.</title>
        <authorList>
            <person name="Klenk H.-P."/>
        </authorList>
    </citation>
    <scope>NUCLEOTIDE SEQUENCE [LARGE SCALE GENOMIC DNA]</scope>
    <source>
        <strain evidence="1 2">DSM 46699</strain>
    </source>
</reference>
<dbReference type="AlphaFoldDB" id="A0A561VBD6"/>
<keyword evidence="2" id="KW-1185">Reference proteome</keyword>
<evidence type="ECO:0000313" key="2">
    <source>
        <dbReference type="Proteomes" id="UP000316184"/>
    </source>
</evidence>
<accession>A0A561VBD6</accession>
<proteinExistence type="predicted"/>
<gene>
    <name evidence="1" type="ORF">FHU35_111484</name>
</gene>
<sequence>MNTSPILDKKTHLPDHRGCMKLSCKKEVRRG</sequence>
<name>A0A561VBD6_9PSEU</name>
<protein>
    <submittedName>
        <fullName evidence="1">Uncharacterized protein</fullName>
    </submittedName>
</protein>